<name>H2YHL0_CIOSA</name>
<sequence length="169" mass="19967">MKYQVSMDMQHVPQPNEYEQEDVVLAPCSICGRKFKQERLSKHKEVCMKSTNKKRKVFDMSKARKQGTDLENYRTKRKTKEPPKRNNWKLKHEDFIQTVRHAKSLSKYEAMGGNIADLPPPPPSLNPDYIQCQYCERRFAPQAAERHIPKCKDMKARPTPLRRKPTRRI</sequence>
<reference evidence="10" key="1">
    <citation type="submission" date="2003-08" db="EMBL/GenBank/DDBJ databases">
        <authorList>
            <person name="Birren B."/>
            <person name="Nusbaum C."/>
            <person name="Abebe A."/>
            <person name="Abouelleil A."/>
            <person name="Adekoya E."/>
            <person name="Ait-zahra M."/>
            <person name="Allen N."/>
            <person name="Allen T."/>
            <person name="An P."/>
            <person name="Anderson M."/>
            <person name="Anderson S."/>
            <person name="Arachchi H."/>
            <person name="Armbruster J."/>
            <person name="Bachantsang P."/>
            <person name="Baldwin J."/>
            <person name="Barry A."/>
            <person name="Bayul T."/>
            <person name="Blitshsteyn B."/>
            <person name="Bloom T."/>
            <person name="Blye J."/>
            <person name="Boguslavskiy L."/>
            <person name="Borowsky M."/>
            <person name="Boukhgalter B."/>
            <person name="Brunache A."/>
            <person name="Butler J."/>
            <person name="Calixte N."/>
            <person name="Calvo S."/>
            <person name="Camarata J."/>
            <person name="Campo K."/>
            <person name="Chang J."/>
            <person name="Cheshatsang Y."/>
            <person name="Citroen M."/>
            <person name="Collymore A."/>
            <person name="Considine T."/>
            <person name="Cook A."/>
            <person name="Cooke P."/>
            <person name="Corum B."/>
            <person name="Cuomo C."/>
            <person name="David R."/>
            <person name="Dawoe T."/>
            <person name="Degray S."/>
            <person name="Dodge S."/>
            <person name="Dooley K."/>
            <person name="Dorje P."/>
            <person name="Dorjee K."/>
            <person name="Dorris L."/>
            <person name="Duffey N."/>
            <person name="Dupes A."/>
            <person name="Elkins T."/>
            <person name="Engels R."/>
            <person name="Erickson J."/>
            <person name="Farina A."/>
            <person name="Faro S."/>
            <person name="Ferreira P."/>
            <person name="Fischer H."/>
            <person name="Fitzgerald M."/>
            <person name="Foley K."/>
            <person name="Gage D."/>
            <person name="Galagan J."/>
            <person name="Gearin G."/>
            <person name="Gnerre S."/>
            <person name="Gnirke A."/>
            <person name="Goyette A."/>
            <person name="Graham J."/>
            <person name="Grandbois E."/>
            <person name="Gyaltsen K."/>
            <person name="Hafez N."/>
            <person name="Hagopian D."/>
            <person name="Hagos B."/>
            <person name="Hall J."/>
            <person name="Hatcher B."/>
            <person name="Heller A."/>
            <person name="Higgins H."/>
            <person name="Honan T."/>
            <person name="Horn A."/>
            <person name="Houde N."/>
            <person name="Hughes L."/>
            <person name="Hulme W."/>
            <person name="Husby E."/>
            <person name="Iliev I."/>
            <person name="Jaffe D."/>
            <person name="Jones C."/>
            <person name="Kamal M."/>
            <person name="Kamat A."/>
            <person name="Kamvysselis M."/>
            <person name="Karlsson E."/>
            <person name="Kells C."/>
            <person name="Kieu A."/>
            <person name="Kisner P."/>
            <person name="Kodira C."/>
            <person name="Kulbokas E."/>
            <person name="Labutti K."/>
            <person name="Lama D."/>
            <person name="Landers T."/>
            <person name="Leger J."/>
            <person name="Levine S."/>
            <person name="Lewis D."/>
            <person name="Lewis T."/>
            <person name="Lindblad-toh K."/>
            <person name="Liu X."/>
            <person name="Lokyitsang T."/>
            <person name="Lokyitsang Y."/>
            <person name="Lucien O."/>
            <person name="Lui A."/>
            <person name="Ma L.J."/>
            <person name="Mabbitt R."/>
            <person name="Macdonald J."/>
            <person name="Maclean C."/>
            <person name="Major J."/>
            <person name="Manning J."/>
            <person name="Marabella R."/>
            <person name="Maru K."/>
            <person name="Matthews C."/>
            <person name="Mauceli E."/>
            <person name="Mccarthy M."/>
            <person name="Mcdonough S."/>
            <person name="Mcghee T."/>
            <person name="Meldrim J."/>
            <person name="Meneus L."/>
            <person name="Mesirov J."/>
            <person name="Mihalev A."/>
            <person name="Mihova T."/>
            <person name="Mikkelsen T."/>
            <person name="Mlenga V."/>
            <person name="Moru K."/>
            <person name="Mozes J."/>
            <person name="Mulrain L."/>
            <person name="Munson G."/>
            <person name="Naylor J."/>
            <person name="Newes C."/>
            <person name="Nguyen C."/>
            <person name="Nguyen N."/>
            <person name="Nguyen T."/>
            <person name="Nicol R."/>
            <person name="Nielsen C."/>
            <person name="Nizzari M."/>
            <person name="Norbu C."/>
            <person name="Norbu N."/>
            <person name="O'donnell P."/>
            <person name="Okoawo O."/>
            <person name="O'leary S."/>
            <person name="Omotosho B."/>
            <person name="O'neill K."/>
            <person name="Osman S."/>
            <person name="Parker S."/>
            <person name="Perrin D."/>
            <person name="Phunkhang P."/>
            <person name="Piqani B."/>
            <person name="Purcell S."/>
            <person name="Rachupka T."/>
            <person name="Ramasamy U."/>
            <person name="Rameau R."/>
            <person name="Ray V."/>
            <person name="Raymond C."/>
            <person name="Retta R."/>
            <person name="Richardson S."/>
            <person name="Rise C."/>
            <person name="Rodriguez J."/>
            <person name="Rogers J."/>
            <person name="Rogov P."/>
            <person name="Rutman M."/>
            <person name="Schupbach R."/>
            <person name="Seaman C."/>
            <person name="Settipalli S."/>
            <person name="Sharpe T."/>
            <person name="Sheridan J."/>
            <person name="Sherpa N."/>
            <person name="Shi J."/>
            <person name="Smirnov S."/>
            <person name="Smith C."/>
            <person name="Sougnez C."/>
            <person name="Spencer B."/>
            <person name="Stalker J."/>
            <person name="Stange-thomann N."/>
            <person name="Stavropoulos S."/>
            <person name="Stetson K."/>
            <person name="Stone C."/>
            <person name="Stone S."/>
            <person name="Stubbs M."/>
            <person name="Talamas J."/>
            <person name="Tchuinga P."/>
            <person name="Tenzing P."/>
            <person name="Tesfaye S."/>
            <person name="Theodore J."/>
            <person name="Thoulutsang Y."/>
            <person name="Topham K."/>
            <person name="Towey S."/>
            <person name="Tsamla T."/>
            <person name="Tsomo N."/>
            <person name="Vallee D."/>
            <person name="Vassiliev H."/>
            <person name="Venkataraman V."/>
            <person name="Vinson J."/>
            <person name="Vo A."/>
            <person name="Wade C."/>
            <person name="Wang S."/>
            <person name="Wangchuk T."/>
            <person name="Wangdi T."/>
            <person name="Whittaker C."/>
            <person name="Wilkinson J."/>
            <person name="Wu Y."/>
            <person name="Wyman D."/>
            <person name="Yadav S."/>
            <person name="Yang S."/>
            <person name="Yang X."/>
            <person name="Yeager S."/>
            <person name="Yee E."/>
            <person name="Young G."/>
            <person name="Zainoun J."/>
            <person name="Zembeck L."/>
            <person name="Zimmer A."/>
            <person name="Zody M."/>
            <person name="Lander E."/>
        </authorList>
    </citation>
    <scope>NUCLEOTIDE SEQUENCE [LARGE SCALE GENOMIC DNA]</scope>
</reference>
<keyword evidence="5" id="KW-0175">Coiled coil</keyword>
<reference evidence="9" key="2">
    <citation type="submission" date="2025-08" db="UniProtKB">
        <authorList>
            <consortium name="Ensembl"/>
        </authorList>
    </citation>
    <scope>IDENTIFICATION</scope>
</reference>
<protein>
    <recommendedName>
        <fullName evidence="8">C2HC/C3H-type domain-containing protein</fullName>
    </recommendedName>
</protein>
<dbReference type="InParanoid" id="H2YHL0"/>
<dbReference type="GO" id="GO:0008270">
    <property type="term" value="F:zinc ion binding"/>
    <property type="evidence" value="ECO:0007669"/>
    <property type="project" value="UniProtKB-KW"/>
</dbReference>
<evidence type="ECO:0000256" key="7">
    <source>
        <dbReference type="SAM" id="MobiDB-lite"/>
    </source>
</evidence>
<keyword evidence="3 6" id="KW-0863">Zinc-finger</keyword>
<organism evidence="9 10">
    <name type="scientific">Ciona savignyi</name>
    <name type="common">Pacific transparent sea squirt</name>
    <dbReference type="NCBI Taxonomy" id="51511"/>
    <lineage>
        <taxon>Eukaryota</taxon>
        <taxon>Metazoa</taxon>
        <taxon>Chordata</taxon>
        <taxon>Tunicata</taxon>
        <taxon>Ascidiacea</taxon>
        <taxon>Phlebobranchia</taxon>
        <taxon>Cionidae</taxon>
        <taxon>Ciona</taxon>
    </lineage>
</organism>
<evidence type="ECO:0000256" key="1">
    <source>
        <dbReference type="ARBA" id="ARBA00010843"/>
    </source>
</evidence>
<evidence type="ECO:0000256" key="2">
    <source>
        <dbReference type="ARBA" id="ARBA00022723"/>
    </source>
</evidence>
<dbReference type="eggNOG" id="KOG3940">
    <property type="taxonomic scope" value="Eukaryota"/>
</dbReference>
<evidence type="ECO:0000256" key="4">
    <source>
        <dbReference type="ARBA" id="ARBA00022833"/>
    </source>
</evidence>
<evidence type="ECO:0000313" key="9">
    <source>
        <dbReference type="Ensembl" id="ENSCSAVP00000004809.1"/>
    </source>
</evidence>
<dbReference type="OMA" id="DYIECPH"/>
<keyword evidence="4" id="KW-0862">Zinc</keyword>
<dbReference type="STRING" id="51511.ENSCSAVP00000004809"/>
<dbReference type="InterPro" id="IPR049899">
    <property type="entry name" value="Znf_C2HC_C3H"/>
</dbReference>
<dbReference type="PROSITE" id="PS52027">
    <property type="entry name" value="ZF_C2HC_C3H"/>
    <property type="match status" value="2"/>
</dbReference>
<feature type="region of interest" description="Disordered" evidence="7">
    <location>
        <begin position="57"/>
        <end position="87"/>
    </location>
</feature>
<reference evidence="9" key="3">
    <citation type="submission" date="2025-09" db="UniProtKB">
        <authorList>
            <consortium name="Ensembl"/>
        </authorList>
    </citation>
    <scope>IDENTIFICATION</scope>
</reference>
<dbReference type="Pfam" id="PF13913">
    <property type="entry name" value="zf-C2HC_2"/>
    <property type="match status" value="2"/>
</dbReference>
<accession>H2YHL0</accession>
<keyword evidence="2" id="KW-0479">Metal-binding</keyword>
<dbReference type="Ensembl" id="ENSCSAVT00000004877.1">
    <property type="protein sequence ID" value="ENSCSAVP00000004809.1"/>
    <property type="gene ID" value="ENSCSAVG00000002869.1"/>
</dbReference>
<evidence type="ECO:0000256" key="3">
    <source>
        <dbReference type="ARBA" id="ARBA00022771"/>
    </source>
</evidence>
<feature type="compositionally biased region" description="Basic residues" evidence="7">
    <location>
        <begin position="160"/>
        <end position="169"/>
    </location>
</feature>
<dbReference type="Proteomes" id="UP000007875">
    <property type="component" value="Unassembled WGS sequence"/>
</dbReference>
<dbReference type="AlphaFoldDB" id="H2YHL0"/>
<feature type="region of interest" description="Disordered" evidence="7">
    <location>
        <begin position="150"/>
        <end position="169"/>
    </location>
</feature>
<feature type="domain" description="C2HC/C3H-type" evidence="8">
    <location>
        <begin position="128"/>
        <end position="157"/>
    </location>
</feature>
<feature type="domain" description="C2HC/C3H-type" evidence="8">
    <location>
        <begin position="24"/>
        <end position="53"/>
    </location>
</feature>
<comment type="similarity">
    <text evidence="1">Belongs to the ZC2HC1 family.</text>
</comment>
<dbReference type="PANTHER" id="PTHR14649">
    <property type="entry name" value="ZINC FINGER C2HC DOMAIN-CONTAINING PROTEIN 1C"/>
    <property type="match status" value="1"/>
</dbReference>
<dbReference type="PANTHER" id="PTHR14649:SF1">
    <property type="entry name" value="ZINC FINGER C2HC DOMAIN-CONTAINING PROTEIN 1C"/>
    <property type="match status" value="1"/>
</dbReference>
<dbReference type="GeneTree" id="ENSGT00940000160947"/>
<evidence type="ECO:0000313" key="10">
    <source>
        <dbReference type="Proteomes" id="UP000007875"/>
    </source>
</evidence>
<evidence type="ECO:0000259" key="8">
    <source>
        <dbReference type="PROSITE" id="PS52027"/>
    </source>
</evidence>
<dbReference type="Gene3D" id="3.30.160.60">
    <property type="entry name" value="Classic Zinc Finger"/>
    <property type="match status" value="2"/>
</dbReference>
<dbReference type="HOGENOM" id="CLU_098467_0_0_1"/>
<dbReference type="InterPro" id="IPR026104">
    <property type="entry name" value="ZNF_C2HC_dom_1C"/>
</dbReference>
<evidence type="ECO:0000256" key="6">
    <source>
        <dbReference type="PROSITE-ProRule" id="PRU01371"/>
    </source>
</evidence>
<proteinExistence type="inferred from homology"/>
<evidence type="ECO:0000256" key="5">
    <source>
        <dbReference type="ARBA" id="ARBA00023054"/>
    </source>
</evidence>
<keyword evidence="10" id="KW-1185">Reference proteome</keyword>